<protein>
    <submittedName>
        <fullName evidence="1">(apollo) hypothetical protein</fullName>
    </submittedName>
</protein>
<dbReference type="Proteomes" id="UP000691718">
    <property type="component" value="Unassembled WGS sequence"/>
</dbReference>
<proteinExistence type="predicted"/>
<keyword evidence="2" id="KW-1185">Reference proteome</keyword>
<evidence type="ECO:0000313" key="2">
    <source>
        <dbReference type="Proteomes" id="UP000691718"/>
    </source>
</evidence>
<dbReference type="AlphaFoldDB" id="A0A8S3WY77"/>
<organism evidence="1 2">
    <name type="scientific">Parnassius apollo</name>
    <name type="common">Apollo butterfly</name>
    <name type="synonym">Papilio apollo</name>
    <dbReference type="NCBI Taxonomy" id="110799"/>
    <lineage>
        <taxon>Eukaryota</taxon>
        <taxon>Metazoa</taxon>
        <taxon>Ecdysozoa</taxon>
        <taxon>Arthropoda</taxon>
        <taxon>Hexapoda</taxon>
        <taxon>Insecta</taxon>
        <taxon>Pterygota</taxon>
        <taxon>Neoptera</taxon>
        <taxon>Endopterygota</taxon>
        <taxon>Lepidoptera</taxon>
        <taxon>Glossata</taxon>
        <taxon>Ditrysia</taxon>
        <taxon>Papilionoidea</taxon>
        <taxon>Papilionidae</taxon>
        <taxon>Parnassiinae</taxon>
        <taxon>Parnassini</taxon>
        <taxon>Parnassius</taxon>
        <taxon>Parnassius</taxon>
    </lineage>
</organism>
<evidence type="ECO:0000313" key="1">
    <source>
        <dbReference type="EMBL" id="CAG4985827.1"/>
    </source>
</evidence>
<dbReference type="EMBL" id="CAJQZP010000797">
    <property type="protein sequence ID" value="CAG4985827.1"/>
    <property type="molecule type" value="Genomic_DNA"/>
</dbReference>
<accession>A0A8S3WY77</accession>
<reference evidence="1" key="1">
    <citation type="submission" date="2021-04" db="EMBL/GenBank/DDBJ databases">
        <authorList>
            <person name="Tunstrom K."/>
        </authorList>
    </citation>
    <scope>NUCLEOTIDE SEQUENCE</scope>
</reference>
<sequence length="132" mass="14433">MSVQSVSILPRGVSAVPRQNCGCRGPFVHIDYYWLGQPRNVAGLGRLLLFGAHKMDDGTERNAYRAAAWGLPGRPAPALDAAACGPPAERKEMHDHLAAPRIHHPYQNAWCRLGLLASVGKIYERKRIAGVL</sequence>
<comment type="caution">
    <text evidence="1">The sequence shown here is derived from an EMBL/GenBank/DDBJ whole genome shotgun (WGS) entry which is preliminary data.</text>
</comment>
<name>A0A8S3WY77_PARAO</name>
<gene>
    <name evidence="1" type="ORF">PAPOLLO_LOCUS11116</name>
</gene>